<accession>A0A6A6A001</accession>
<keyword evidence="2" id="KW-1185">Reference proteome</keyword>
<name>A0A6A6A001_9PLEO</name>
<organism evidence="1 2">
    <name type="scientific">Dothidotthia symphoricarpi CBS 119687</name>
    <dbReference type="NCBI Taxonomy" id="1392245"/>
    <lineage>
        <taxon>Eukaryota</taxon>
        <taxon>Fungi</taxon>
        <taxon>Dikarya</taxon>
        <taxon>Ascomycota</taxon>
        <taxon>Pezizomycotina</taxon>
        <taxon>Dothideomycetes</taxon>
        <taxon>Pleosporomycetidae</taxon>
        <taxon>Pleosporales</taxon>
        <taxon>Dothidotthiaceae</taxon>
        <taxon>Dothidotthia</taxon>
    </lineage>
</organism>
<dbReference type="RefSeq" id="XP_033518411.1">
    <property type="nucleotide sequence ID" value="XM_033662119.1"/>
</dbReference>
<dbReference type="AlphaFoldDB" id="A0A6A6A001"/>
<dbReference type="Proteomes" id="UP000799771">
    <property type="component" value="Unassembled WGS sequence"/>
</dbReference>
<sequence>MRTLYHTHSMARRYRGFSQRWQQYFLAYCSIHLVPSHAGVDQHFAVFLHLLCCCDLRLRSGIDTPRYRHNPGSTCKQSQISMVMYPKRKGRQEILPSVCSAQDHLHCFRHISYTLHIRLKRPLIPQSAHLPDPSTKADSAKKCRLGQLKELRVTEIYYITVHGLTI</sequence>
<gene>
    <name evidence="1" type="ORF">P153DRAFT_142844</name>
</gene>
<dbReference type="GeneID" id="54402551"/>
<evidence type="ECO:0000313" key="1">
    <source>
        <dbReference type="EMBL" id="KAF2124018.1"/>
    </source>
</evidence>
<reference evidence="1" key="1">
    <citation type="journal article" date="2020" name="Stud. Mycol.">
        <title>101 Dothideomycetes genomes: a test case for predicting lifestyles and emergence of pathogens.</title>
        <authorList>
            <person name="Haridas S."/>
            <person name="Albert R."/>
            <person name="Binder M."/>
            <person name="Bloem J."/>
            <person name="Labutti K."/>
            <person name="Salamov A."/>
            <person name="Andreopoulos B."/>
            <person name="Baker S."/>
            <person name="Barry K."/>
            <person name="Bills G."/>
            <person name="Bluhm B."/>
            <person name="Cannon C."/>
            <person name="Castanera R."/>
            <person name="Culley D."/>
            <person name="Daum C."/>
            <person name="Ezra D."/>
            <person name="Gonzalez J."/>
            <person name="Henrissat B."/>
            <person name="Kuo A."/>
            <person name="Liang C."/>
            <person name="Lipzen A."/>
            <person name="Lutzoni F."/>
            <person name="Magnuson J."/>
            <person name="Mondo S."/>
            <person name="Nolan M."/>
            <person name="Ohm R."/>
            <person name="Pangilinan J."/>
            <person name="Park H.-J."/>
            <person name="Ramirez L."/>
            <person name="Alfaro M."/>
            <person name="Sun H."/>
            <person name="Tritt A."/>
            <person name="Yoshinaga Y."/>
            <person name="Zwiers L.-H."/>
            <person name="Turgeon B."/>
            <person name="Goodwin S."/>
            <person name="Spatafora J."/>
            <person name="Crous P."/>
            <person name="Grigoriev I."/>
        </authorList>
    </citation>
    <scope>NUCLEOTIDE SEQUENCE</scope>
    <source>
        <strain evidence="1">CBS 119687</strain>
    </source>
</reference>
<dbReference type="EMBL" id="ML977521">
    <property type="protein sequence ID" value="KAF2124018.1"/>
    <property type="molecule type" value="Genomic_DNA"/>
</dbReference>
<proteinExistence type="predicted"/>
<evidence type="ECO:0000313" key="2">
    <source>
        <dbReference type="Proteomes" id="UP000799771"/>
    </source>
</evidence>
<protein>
    <submittedName>
        <fullName evidence="1">Uncharacterized protein</fullName>
    </submittedName>
</protein>